<dbReference type="EMBL" id="ML978738">
    <property type="protein sequence ID" value="KAF2084756.1"/>
    <property type="molecule type" value="Genomic_DNA"/>
</dbReference>
<feature type="region of interest" description="Disordered" evidence="2">
    <location>
        <begin position="1"/>
        <end position="163"/>
    </location>
</feature>
<evidence type="ECO:0000256" key="2">
    <source>
        <dbReference type="SAM" id="MobiDB-lite"/>
    </source>
</evidence>
<dbReference type="Proteomes" id="UP000799776">
    <property type="component" value="Unassembled WGS sequence"/>
</dbReference>
<feature type="compositionally biased region" description="Polar residues" evidence="2">
    <location>
        <begin position="76"/>
        <end position="96"/>
    </location>
</feature>
<feature type="coiled-coil region" evidence="1">
    <location>
        <begin position="628"/>
        <end position="662"/>
    </location>
</feature>
<feature type="compositionally biased region" description="Low complexity" evidence="2">
    <location>
        <begin position="61"/>
        <end position="72"/>
    </location>
</feature>
<keyword evidence="4" id="KW-1185">Reference proteome</keyword>
<feature type="compositionally biased region" description="Basic and acidic residues" evidence="2">
    <location>
        <begin position="290"/>
        <end position="316"/>
    </location>
</feature>
<feature type="compositionally biased region" description="Basic residues" evidence="2">
    <location>
        <begin position="1"/>
        <end position="10"/>
    </location>
</feature>
<evidence type="ECO:0000313" key="4">
    <source>
        <dbReference type="Proteomes" id="UP000799776"/>
    </source>
</evidence>
<accession>A0A9P4HSC3</accession>
<protein>
    <submittedName>
        <fullName evidence="3">Uncharacterized protein</fullName>
    </submittedName>
</protein>
<name>A0A9P4HSC3_9PEZI</name>
<organism evidence="3 4">
    <name type="scientific">Saccharata proteae CBS 121410</name>
    <dbReference type="NCBI Taxonomy" id="1314787"/>
    <lineage>
        <taxon>Eukaryota</taxon>
        <taxon>Fungi</taxon>
        <taxon>Dikarya</taxon>
        <taxon>Ascomycota</taxon>
        <taxon>Pezizomycotina</taxon>
        <taxon>Dothideomycetes</taxon>
        <taxon>Dothideomycetes incertae sedis</taxon>
        <taxon>Botryosphaeriales</taxon>
        <taxon>Saccharataceae</taxon>
        <taxon>Saccharata</taxon>
    </lineage>
</organism>
<dbReference type="PANTHER" id="PTHR32114">
    <property type="entry name" value="ABC TRANSPORTER ABCH.3"/>
    <property type="match status" value="1"/>
</dbReference>
<comment type="caution">
    <text evidence="3">The sequence shown here is derived from an EMBL/GenBank/DDBJ whole genome shotgun (WGS) entry which is preliminary data.</text>
</comment>
<reference evidence="3" key="1">
    <citation type="journal article" date="2020" name="Stud. Mycol.">
        <title>101 Dothideomycetes genomes: a test case for predicting lifestyles and emergence of pathogens.</title>
        <authorList>
            <person name="Haridas S."/>
            <person name="Albert R."/>
            <person name="Binder M."/>
            <person name="Bloem J."/>
            <person name="Labutti K."/>
            <person name="Salamov A."/>
            <person name="Andreopoulos B."/>
            <person name="Baker S."/>
            <person name="Barry K."/>
            <person name="Bills G."/>
            <person name="Bluhm B."/>
            <person name="Cannon C."/>
            <person name="Castanera R."/>
            <person name="Culley D."/>
            <person name="Daum C."/>
            <person name="Ezra D."/>
            <person name="Gonzalez J."/>
            <person name="Henrissat B."/>
            <person name="Kuo A."/>
            <person name="Liang C."/>
            <person name="Lipzen A."/>
            <person name="Lutzoni F."/>
            <person name="Magnuson J."/>
            <person name="Mondo S."/>
            <person name="Nolan M."/>
            <person name="Ohm R."/>
            <person name="Pangilinan J."/>
            <person name="Park H.-J."/>
            <person name="Ramirez L."/>
            <person name="Alfaro M."/>
            <person name="Sun H."/>
            <person name="Tritt A."/>
            <person name="Yoshinaga Y."/>
            <person name="Zwiers L.-H."/>
            <person name="Turgeon B."/>
            <person name="Goodwin S."/>
            <person name="Spatafora J."/>
            <person name="Crous P."/>
            <person name="Grigoriev I."/>
        </authorList>
    </citation>
    <scope>NUCLEOTIDE SEQUENCE</scope>
    <source>
        <strain evidence="3">CBS 121410</strain>
    </source>
</reference>
<sequence length="1240" mass="139027">MPHSRDKRPARPSFSPNPLEKKAKSSYEPLEDASVPPTAPRAFRRASGADRRESIGSNAQTRRSTTPSTNRRSQPDSRSGNITPNPVRSLGSNAQTPAPKPAQMEPSTDQASSPMSMSSGEILSGDSSPKIVSKPQPAGAGPSRSDDESNSRGLTTKHHDTSDLQSDVLELASLVAELAAVKVQVKLARDRLDARKKESEEVLTFKQRGIDVSTLFEQRKRAKVAAAEDVARLHRKAEEIEKDLKDRLPALSVALTVSDPIAPAPVANSPDLTAILSQVKELSDRVNTLEQEKASAQKRQEQEEGPQKQVEKECQERTELQQTLMIEMATLKTEHKSMRILMSNLNNEVKQNSKNIRTNKENLRENLMNLQDRMSGFVEEAKTRMRDKITTEQFDSFRRDSISHYPTLRAKLMESITEVRNEVKMDKQVMRKLFADFSSELNSTHDSLRTVLTDSGGGLGAEGQRLIEKHEALNSKFEEFVEQSRKDDQESLVGVEEFKELQARLDQLSKETEASFDKFEGLFEVQDGRLDRLAMKSDTKDREVEMLAKAFDTRRDQGFGLSEADLETMAAKAIGAHCNKELREIQTVSKIVTEQGSRLDALERNNKDTHSAPTGVIDALTSKVDSFIEETGAQIQTVEKIADEYKRDIPQLAREMEAQKEQASQFKDVIKICEAKIAKLEDISSNLTSGRAAAIDDHVKKFEDAKERLGAEVKNNEKELMLLKDYCQGESFKDRVKHIISENCDTSRGDPAATGHAECNRKIKQVRDMCHALEDVVTKGCQAPLQRLRNDQDILKKSVDDLQSRRPGSSSTSASSDHANLVGLLPKLQKVVESLLERVEDLSKQCDAATSEARFTEIQQSLQDRLDKAFQELKALSLRVNEAKLDRSVHDQLEKMNQAGEESREKHEQIYKRVRDVEVRMIDFVARKVATDGLNGIGHRIDELQNQLSQRFEQTRREVAATTTAIGHLSRRFNNLTSDHVVHAMLAQMGDVHPASRTADNALAMARDSHRLLSQRITILENNARLSSNAEGNRGNPELQQKIDGLARQIDSCENRHSEMMVAVTLMRGHLGRIQREVARVTPMRDEWERDRREMALLFAATQQDLANKATKEDLANTATKEDLTNTATKEDFTNIAKELADIREKRKKDNVFQTDFQDAVYNDSDVKDSKISKLNSDIQTLREDLADLQTGLQACDIDNGKQTKDIASIQCVLLEMSKEPGAGPAVPPEWQEVYEGMET</sequence>
<feature type="region of interest" description="Disordered" evidence="2">
    <location>
        <begin position="286"/>
        <end position="316"/>
    </location>
</feature>
<dbReference type="AlphaFoldDB" id="A0A9P4HSC3"/>
<keyword evidence="1" id="KW-0175">Coiled coil</keyword>
<feature type="region of interest" description="Disordered" evidence="2">
    <location>
        <begin position="799"/>
        <end position="818"/>
    </location>
</feature>
<evidence type="ECO:0000313" key="3">
    <source>
        <dbReference type="EMBL" id="KAF2084756.1"/>
    </source>
</evidence>
<evidence type="ECO:0000256" key="1">
    <source>
        <dbReference type="SAM" id="Coils"/>
    </source>
</evidence>
<dbReference type="PANTHER" id="PTHR32114:SF2">
    <property type="entry name" value="ABC TRANSPORTER ABCH.3"/>
    <property type="match status" value="1"/>
</dbReference>
<gene>
    <name evidence="3" type="ORF">K490DRAFT_68513</name>
</gene>
<feature type="coiled-coil region" evidence="1">
    <location>
        <begin position="328"/>
        <end position="380"/>
    </location>
</feature>
<proteinExistence type="predicted"/>
<feature type="compositionally biased region" description="Polar residues" evidence="2">
    <location>
        <begin position="105"/>
        <end position="127"/>
    </location>
</feature>